<sequence>MLITAVRLLLACPSSSPRPLPSPFADMVIRTGFMFLFDCNIALGEVVIERLHERGNKGRGIRSTVPYRFSSGQAARNLEVPKIRKLKLEEGLPSHLRFDLIYGFGNVLREKSSLYHREIDTEDEASETSALRHKTVHMGVRGSSSEYRCLQPSYVSCRIAWKH</sequence>
<name>A0A6A5YL74_9PLEO</name>
<evidence type="ECO:0000256" key="1">
    <source>
        <dbReference type="SAM" id="SignalP"/>
    </source>
</evidence>
<proteinExistence type="predicted"/>
<reference evidence="2" key="1">
    <citation type="journal article" date="2020" name="Stud. Mycol.">
        <title>101 Dothideomycetes genomes: a test case for predicting lifestyles and emergence of pathogens.</title>
        <authorList>
            <person name="Haridas S."/>
            <person name="Albert R."/>
            <person name="Binder M."/>
            <person name="Bloem J."/>
            <person name="Labutti K."/>
            <person name="Salamov A."/>
            <person name="Andreopoulos B."/>
            <person name="Baker S."/>
            <person name="Barry K."/>
            <person name="Bills G."/>
            <person name="Bluhm B."/>
            <person name="Cannon C."/>
            <person name="Castanera R."/>
            <person name="Culley D."/>
            <person name="Daum C."/>
            <person name="Ezra D."/>
            <person name="Gonzalez J."/>
            <person name="Henrissat B."/>
            <person name="Kuo A."/>
            <person name="Liang C."/>
            <person name="Lipzen A."/>
            <person name="Lutzoni F."/>
            <person name="Magnuson J."/>
            <person name="Mondo S."/>
            <person name="Nolan M."/>
            <person name="Ohm R."/>
            <person name="Pangilinan J."/>
            <person name="Park H.-J."/>
            <person name="Ramirez L."/>
            <person name="Alfaro M."/>
            <person name="Sun H."/>
            <person name="Tritt A."/>
            <person name="Yoshinaga Y."/>
            <person name="Zwiers L.-H."/>
            <person name="Turgeon B."/>
            <person name="Goodwin S."/>
            <person name="Spatafora J."/>
            <person name="Crous P."/>
            <person name="Grigoriev I."/>
        </authorList>
    </citation>
    <scope>NUCLEOTIDE SEQUENCE</scope>
    <source>
        <strain evidence="2">CBS 627.86</strain>
    </source>
</reference>
<dbReference type="EMBL" id="ML977352">
    <property type="protein sequence ID" value="KAF2107710.1"/>
    <property type="molecule type" value="Genomic_DNA"/>
</dbReference>
<keyword evidence="1" id="KW-0732">Signal</keyword>
<evidence type="ECO:0000313" key="2">
    <source>
        <dbReference type="EMBL" id="KAF2107710.1"/>
    </source>
</evidence>
<feature type="signal peptide" evidence="1">
    <location>
        <begin position="1"/>
        <end position="17"/>
    </location>
</feature>
<gene>
    <name evidence="2" type="ORF">BDV96DRAFT_293729</name>
</gene>
<accession>A0A6A5YL74</accession>
<protein>
    <submittedName>
        <fullName evidence="2">Uncharacterized protein</fullName>
    </submittedName>
</protein>
<dbReference type="AlphaFoldDB" id="A0A6A5YL74"/>
<keyword evidence="3" id="KW-1185">Reference proteome</keyword>
<feature type="chain" id="PRO_5025339629" evidence="1">
    <location>
        <begin position="18"/>
        <end position="163"/>
    </location>
</feature>
<dbReference type="Proteomes" id="UP000799770">
    <property type="component" value="Unassembled WGS sequence"/>
</dbReference>
<organism evidence="2 3">
    <name type="scientific">Lophiotrema nucula</name>
    <dbReference type="NCBI Taxonomy" id="690887"/>
    <lineage>
        <taxon>Eukaryota</taxon>
        <taxon>Fungi</taxon>
        <taxon>Dikarya</taxon>
        <taxon>Ascomycota</taxon>
        <taxon>Pezizomycotina</taxon>
        <taxon>Dothideomycetes</taxon>
        <taxon>Pleosporomycetidae</taxon>
        <taxon>Pleosporales</taxon>
        <taxon>Lophiotremataceae</taxon>
        <taxon>Lophiotrema</taxon>
    </lineage>
</organism>
<evidence type="ECO:0000313" key="3">
    <source>
        <dbReference type="Proteomes" id="UP000799770"/>
    </source>
</evidence>